<keyword evidence="3" id="KW-1185">Reference proteome</keyword>
<evidence type="ECO:0000313" key="2">
    <source>
        <dbReference type="EMBL" id="SHI98383.1"/>
    </source>
</evidence>
<accession>A0A1M6FL70</accession>
<dbReference type="EMBL" id="FQYO01000004">
    <property type="protein sequence ID" value="SHI98383.1"/>
    <property type="molecule type" value="Genomic_DNA"/>
</dbReference>
<gene>
    <name evidence="2" type="ORF">SAMN05444417_2380</name>
</gene>
<keyword evidence="1" id="KW-0732">Signal</keyword>
<proteinExistence type="predicted"/>
<dbReference type="OrthoDB" id="7727934at2"/>
<dbReference type="AlphaFoldDB" id="A0A1M6FL70"/>
<dbReference type="RefSeq" id="WP_139300551.1">
    <property type="nucleotide sequence ID" value="NZ_FQYO01000004.1"/>
</dbReference>
<protein>
    <submittedName>
        <fullName evidence="2">Uncharacterized protein</fullName>
    </submittedName>
</protein>
<evidence type="ECO:0000313" key="3">
    <source>
        <dbReference type="Proteomes" id="UP000184292"/>
    </source>
</evidence>
<organism evidence="2 3">
    <name type="scientific">Wenxinia saemankumensis</name>
    <dbReference type="NCBI Taxonomy" id="1447782"/>
    <lineage>
        <taxon>Bacteria</taxon>
        <taxon>Pseudomonadati</taxon>
        <taxon>Pseudomonadota</taxon>
        <taxon>Alphaproteobacteria</taxon>
        <taxon>Rhodobacterales</taxon>
        <taxon>Roseobacteraceae</taxon>
        <taxon>Wenxinia</taxon>
    </lineage>
</organism>
<dbReference type="Proteomes" id="UP000184292">
    <property type="component" value="Unassembled WGS sequence"/>
</dbReference>
<name>A0A1M6FL70_9RHOB</name>
<sequence>MRRIAGRAGRAACLLAALGAGPLAAQVADGTYDVGACGETLSDARVVVAGTQLTFAEASCRLTNPTNVRDMGEAILWDAECSGEGETYTRRYLLMQGPSGRLVIVQAGFATTYVSCPPE</sequence>
<reference evidence="2 3" key="1">
    <citation type="submission" date="2016-11" db="EMBL/GenBank/DDBJ databases">
        <authorList>
            <person name="Jaros S."/>
            <person name="Januszkiewicz K."/>
            <person name="Wedrychowicz H."/>
        </authorList>
    </citation>
    <scope>NUCLEOTIDE SEQUENCE [LARGE SCALE GENOMIC DNA]</scope>
    <source>
        <strain evidence="2 3">DSM 100565</strain>
    </source>
</reference>
<feature type="chain" id="PRO_5011979887" evidence="1">
    <location>
        <begin position="26"/>
        <end position="119"/>
    </location>
</feature>
<evidence type="ECO:0000256" key="1">
    <source>
        <dbReference type="SAM" id="SignalP"/>
    </source>
</evidence>
<feature type="signal peptide" evidence="1">
    <location>
        <begin position="1"/>
        <end position="25"/>
    </location>
</feature>